<keyword evidence="2" id="KW-1185">Reference proteome</keyword>
<gene>
    <name evidence="1" type="ORF">ACFFFU_04880</name>
</gene>
<organism evidence="1 2">
    <name type="scientific">Luteimonas padinae</name>
    <dbReference type="NCBI Taxonomy" id="1714359"/>
    <lineage>
        <taxon>Bacteria</taxon>
        <taxon>Pseudomonadati</taxon>
        <taxon>Pseudomonadota</taxon>
        <taxon>Gammaproteobacteria</taxon>
        <taxon>Lysobacterales</taxon>
        <taxon>Lysobacteraceae</taxon>
        <taxon>Luteimonas</taxon>
    </lineage>
</organism>
<evidence type="ECO:0000313" key="1">
    <source>
        <dbReference type="EMBL" id="MFC0717084.1"/>
    </source>
</evidence>
<reference evidence="1 2" key="1">
    <citation type="submission" date="2024-09" db="EMBL/GenBank/DDBJ databases">
        <authorList>
            <person name="Sun Q."/>
            <person name="Mori K."/>
        </authorList>
    </citation>
    <scope>NUCLEOTIDE SEQUENCE [LARGE SCALE GENOMIC DNA]</scope>
    <source>
        <strain evidence="1 2">KCTC 52403</strain>
    </source>
</reference>
<accession>A0ABV6SUG4</accession>
<protein>
    <submittedName>
        <fullName evidence="1">Uncharacterized protein</fullName>
    </submittedName>
</protein>
<sequence>MPSLLDQIREALAVFARLRVPPALALAAHDVVRATRGVHFLVDAGDAERLHGLLLELWSCSTRR</sequence>
<dbReference type="EMBL" id="JBHLTF010000020">
    <property type="protein sequence ID" value="MFC0717084.1"/>
    <property type="molecule type" value="Genomic_DNA"/>
</dbReference>
<proteinExistence type="predicted"/>
<comment type="caution">
    <text evidence="1">The sequence shown here is derived from an EMBL/GenBank/DDBJ whole genome shotgun (WGS) entry which is preliminary data.</text>
</comment>
<name>A0ABV6SUG4_9GAMM</name>
<dbReference type="Proteomes" id="UP001589898">
    <property type="component" value="Unassembled WGS sequence"/>
</dbReference>
<dbReference type="RefSeq" id="WP_189499449.1">
    <property type="nucleotide sequence ID" value="NZ_BMZT01000019.1"/>
</dbReference>
<evidence type="ECO:0000313" key="2">
    <source>
        <dbReference type="Proteomes" id="UP001589898"/>
    </source>
</evidence>